<comment type="function">
    <text evidence="2 11">Endonuclease that specifically degrades the RNA of RNA-DNA hybrids.</text>
</comment>
<organism evidence="13 14">
    <name type="scientific">Bianquea renquensis</name>
    <dbReference type="NCBI Taxonomy" id="2763661"/>
    <lineage>
        <taxon>Bacteria</taxon>
        <taxon>Bacillati</taxon>
        <taxon>Bacillota</taxon>
        <taxon>Clostridia</taxon>
        <taxon>Eubacteriales</taxon>
        <taxon>Bianqueaceae</taxon>
        <taxon>Bianquea</taxon>
    </lineage>
</organism>
<keyword evidence="9 11" id="KW-0378">Hydrolase</keyword>
<dbReference type="InterPro" id="IPR036397">
    <property type="entry name" value="RNaseH_sf"/>
</dbReference>
<comment type="subunit">
    <text evidence="4 11">Monomer.</text>
</comment>
<dbReference type="HAMAP" id="MF_00042">
    <property type="entry name" value="RNase_H"/>
    <property type="match status" value="1"/>
</dbReference>
<dbReference type="InterPro" id="IPR012337">
    <property type="entry name" value="RNaseH-like_sf"/>
</dbReference>
<dbReference type="Gene3D" id="3.30.420.10">
    <property type="entry name" value="Ribonuclease H-like superfamily/Ribonuclease H"/>
    <property type="match status" value="1"/>
</dbReference>
<evidence type="ECO:0000256" key="3">
    <source>
        <dbReference type="ARBA" id="ARBA00005300"/>
    </source>
</evidence>
<dbReference type="EMBL" id="JACRSQ010000001">
    <property type="protein sequence ID" value="MBC8542064.1"/>
    <property type="molecule type" value="Genomic_DNA"/>
</dbReference>
<name>A0A926DQP8_9FIRM</name>
<protein>
    <recommendedName>
        <fullName evidence="5 11">Ribonuclease H</fullName>
        <shortName evidence="11">RNase H</shortName>
        <ecNumber evidence="5 11">3.1.26.4</ecNumber>
    </recommendedName>
</protein>
<dbReference type="CDD" id="cd09278">
    <property type="entry name" value="RNase_HI_prokaryote_like"/>
    <property type="match status" value="1"/>
</dbReference>
<dbReference type="GO" id="GO:0000287">
    <property type="term" value="F:magnesium ion binding"/>
    <property type="evidence" value="ECO:0007669"/>
    <property type="project" value="UniProtKB-UniRule"/>
</dbReference>
<evidence type="ECO:0000256" key="5">
    <source>
        <dbReference type="ARBA" id="ARBA00012180"/>
    </source>
</evidence>
<dbReference type="Proteomes" id="UP000657006">
    <property type="component" value="Unassembled WGS sequence"/>
</dbReference>
<comment type="similarity">
    <text evidence="3 11">Belongs to the RNase H family.</text>
</comment>
<keyword evidence="8 11" id="KW-0255">Endonuclease</keyword>
<feature type="domain" description="RNase H type-1" evidence="12">
    <location>
        <begin position="1"/>
        <end position="149"/>
    </location>
</feature>
<sequence length="163" mass="18894">MKDVTIYTDGACRGNPGNGGYGVVLQFRDEQGKLFQKEMAKGYRMTTNNRMEILAAVEGLAALKIPCRVALYSDSQYLVNAIEKGWVEKWRRNGWYRDAKRKETAKNVDLWKRLLELLAYHQVQFHWVKGHADNPMNNRCDQLAVAAALDQSHWLEDEEFRDE</sequence>
<dbReference type="PANTHER" id="PTHR10642:SF26">
    <property type="entry name" value="RIBONUCLEASE H1"/>
    <property type="match status" value="1"/>
</dbReference>
<evidence type="ECO:0000256" key="11">
    <source>
        <dbReference type="HAMAP-Rule" id="MF_00042"/>
    </source>
</evidence>
<dbReference type="InterPro" id="IPR050092">
    <property type="entry name" value="RNase_H"/>
</dbReference>
<keyword evidence="7 11" id="KW-0479">Metal-binding</keyword>
<dbReference type="GO" id="GO:0004523">
    <property type="term" value="F:RNA-DNA hybrid ribonuclease activity"/>
    <property type="evidence" value="ECO:0007669"/>
    <property type="project" value="UniProtKB-UniRule"/>
</dbReference>
<evidence type="ECO:0000256" key="9">
    <source>
        <dbReference type="ARBA" id="ARBA00022801"/>
    </source>
</evidence>
<dbReference type="GO" id="GO:0003676">
    <property type="term" value="F:nucleic acid binding"/>
    <property type="evidence" value="ECO:0007669"/>
    <property type="project" value="InterPro"/>
</dbReference>
<keyword evidence="14" id="KW-1185">Reference proteome</keyword>
<dbReference type="RefSeq" id="WP_177720314.1">
    <property type="nucleotide sequence ID" value="NZ_JACRSQ010000001.1"/>
</dbReference>
<dbReference type="GO" id="GO:0043137">
    <property type="term" value="P:DNA replication, removal of RNA primer"/>
    <property type="evidence" value="ECO:0007669"/>
    <property type="project" value="TreeGrafter"/>
</dbReference>
<evidence type="ECO:0000256" key="2">
    <source>
        <dbReference type="ARBA" id="ARBA00004065"/>
    </source>
</evidence>
<dbReference type="InterPro" id="IPR022892">
    <property type="entry name" value="RNaseHI"/>
</dbReference>
<comment type="caution">
    <text evidence="13">The sequence shown here is derived from an EMBL/GenBank/DDBJ whole genome shotgun (WGS) entry which is preliminary data.</text>
</comment>
<dbReference type="Pfam" id="PF00075">
    <property type="entry name" value="RNase_H"/>
    <property type="match status" value="1"/>
</dbReference>
<keyword evidence="10 11" id="KW-0460">Magnesium</keyword>
<dbReference type="SUPFAM" id="SSF53098">
    <property type="entry name" value="Ribonuclease H-like"/>
    <property type="match status" value="1"/>
</dbReference>
<reference evidence="13" key="1">
    <citation type="submission" date="2020-08" db="EMBL/GenBank/DDBJ databases">
        <title>Genome public.</title>
        <authorList>
            <person name="Liu C."/>
            <person name="Sun Q."/>
        </authorList>
    </citation>
    <scope>NUCLEOTIDE SEQUENCE</scope>
    <source>
        <strain evidence="13">NSJ-32</strain>
    </source>
</reference>
<dbReference type="EC" id="3.1.26.4" evidence="5 11"/>
<dbReference type="GO" id="GO:0005737">
    <property type="term" value="C:cytoplasm"/>
    <property type="evidence" value="ECO:0007669"/>
    <property type="project" value="UniProtKB-SubCell"/>
</dbReference>
<evidence type="ECO:0000313" key="14">
    <source>
        <dbReference type="Proteomes" id="UP000657006"/>
    </source>
</evidence>
<evidence type="ECO:0000256" key="4">
    <source>
        <dbReference type="ARBA" id="ARBA00011245"/>
    </source>
</evidence>
<gene>
    <name evidence="11 13" type="primary">rnhA</name>
    <name evidence="13" type="ORF">H8730_00670</name>
</gene>
<comment type="subcellular location">
    <subcellularLocation>
        <location evidence="11">Cytoplasm</location>
    </subcellularLocation>
</comment>
<evidence type="ECO:0000256" key="1">
    <source>
        <dbReference type="ARBA" id="ARBA00000077"/>
    </source>
</evidence>
<feature type="binding site" evidence="11">
    <location>
        <position position="141"/>
    </location>
    <ligand>
        <name>Mg(2+)</name>
        <dbReference type="ChEBI" id="CHEBI:18420"/>
        <label>2</label>
    </ligand>
</feature>
<feature type="binding site" evidence="11">
    <location>
        <position position="9"/>
    </location>
    <ligand>
        <name>Mg(2+)</name>
        <dbReference type="ChEBI" id="CHEBI:18420"/>
        <label>2</label>
    </ligand>
</feature>
<dbReference type="PANTHER" id="PTHR10642">
    <property type="entry name" value="RIBONUCLEASE H1"/>
    <property type="match status" value="1"/>
</dbReference>
<dbReference type="PROSITE" id="PS50879">
    <property type="entry name" value="RNASE_H_1"/>
    <property type="match status" value="1"/>
</dbReference>
<feature type="binding site" evidence="11">
    <location>
        <position position="74"/>
    </location>
    <ligand>
        <name>Mg(2+)</name>
        <dbReference type="ChEBI" id="CHEBI:18420"/>
        <label>1</label>
    </ligand>
</feature>
<comment type="catalytic activity">
    <reaction evidence="1 11">
        <text>Endonucleolytic cleavage to 5'-phosphomonoester.</text>
        <dbReference type="EC" id="3.1.26.4"/>
    </reaction>
</comment>
<dbReference type="NCBIfam" id="NF001236">
    <property type="entry name" value="PRK00203.1"/>
    <property type="match status" value="1"/>
</dbReference>
<keyword evidence="11" id="KW-0963">Cytoplasm</keyword>
<dbReference type="InterPro" id="IPR002156">
    <property type="entry name" value="RNaseH_domain"/>
</dbReference>
<accession>A0A926DQP8</accession>
<dbReference type="AlphaFoldDB" id="A0A926DQP8"/>
<evidence type="ECO:0000256" key="10">
    <source>
        <dbReference type="ARBA" id="ARBA00022842"/>
    </source>
</evidence>
<dbReference type="FunFam" id="3.30.420.10:FF:000089">
    <property type="entry name" value="Ribonuclease H"/>
    <property type="match status" value="1"/>
</dbReference>
<evidence type="ECO:0000256" key="8">
    <source>
        <dbReference type="ARBA" id="ARBA00022759"/>
    </source>
</evidence>
<evidence type="ECO:0000256" key="6">
    <source>
        <dbReference type="ARBA" id="ARBA00022722"/>
    </source>
</evidence>
<feature type="binding site" evidence="11">
    <location>
        <position position="9"/>
    </location>
    <ligand>
        <name>Mg(2+)</name>
        <dbReference type="ChEBI" id="CHEBI:18420"/>
        <label>1</label>
    </ligand>
</feature>
<evidence type="ECO:0000259" key="12">
    <source>
        <dbReference type="PROSITE" id="PS50879"/>
    </source>
</evidence>
<comment type="cofactor">
    <cofactor evidence="11">
        <name>Mg(2+)</name>
        <dbReference type="ChEBI" id="CHEBI:18420"/>
    </cofactor>
    <text evidence="11">Binds 1 Mg(2+) ion per subunit. May bind a second metal ion at a regulatory site, or after substrate binding.</text>
</comment>
<proteinExistence type="inferred from homology"/>
<evidence type="ECO:0000256" key="7">
    <source>
        <dbReference type="ARBA" id="ARBA00022723"/>
    </source>
</evidence>
<feature type="binding site" evidence="11">
    <location>
        <position position="52"/>
    </location>
    <ligand>
        <name>Mg(2+)</name>
        <dbReference type="ChEBI" id="CHEBI:18420"/>
        <label>1</label>
    </ligand>
</feature>
<keyword evidence="6 11" id="KW-0540">Nuclease</keyword>
<evidence type="ECO:0000313" key="13">
    <source>
        <dbReference type="EMBL" id="MBC8542064.1"/>
    </source>
</evidence>